<proteinExistence type="predicted"/>
<evidence type="ECO:0000256" key="1">
    <source>
        <dbReference type="ARBA" id="ARBA00004167"/>
    </source>
</evidence>
<dbReference type="InterPro" id="IPR007343">
    <property type="entry name" value="Uncharacterised_pept_Zn_put"/>
</dbReference>
<keyword evidence="4 6" id="KW-0472">Membrane</keyword>
<evidence type="ECO:0000256" key="5">
    <source>
        <dbReference type="SAM" id="MobiDB-lite"/>
    </source>
</evidence>
<protein>
    <recommendedName>
        <fullName evidence="11">Neutral zinc metallopeptidase</fullName>
    </recommendedName>
</protein>
<dbReference type="EMBL" id="LAPV01000192">
    <property type="protein sequence ID" value="KKC31282.1"/>
    <property type="molecule type" value="Genomic_DNA"/>
</dbReference>
<name>A0A0F5PRH5_9HYPH</name>
<dbReference type="PANTHER" id="PTHR30168:SF0">
    <property type="entry name" value="INNER MEMBRANE PROTEIN"/>
    <property type="match status" value="1"/>
</dbReference>
<feature type="compositionally biased region" description="Low complexity" evidence="5">
    <location>
        <begin position="85"/>
        <end position="94"/>
    </location>
</feature>
<feature type="transmembrane region" description="Helical" evidence="6">
    <location>
        <begin position="49"/>
        <end position="68"/>
    </location>
</feature>
<keyword evidence="3 6" id="KW-1133">Transmembrane helix</keyword>
<dbReference type="GO" id="GO:0016020">
    <property type="term" value="C:membrane"/>
    <property type="evidence" value="ECO:0007669"/>
    <property type="project" value="UniProtKB-SubCell"/>
</dbReference>
<keyword evidence="2 6" id="KW-0812">Transmembrane</keyword>
<dbReference type="RefSeq" id="WP_046172772.1">
    <property type="nucleotide sequence ID" value="NZ_FOMB01000014.1"/>
</dbReference>
<accession>A0A0F5PRH5</accession>
<reference evidence="7 9" key="1">
    <citation type="submission" date="2015-03" db="EMBL/GenBank/DDBJ databases">
        <authorList>
            <person name="Lepp D."/>
            <person name="Hassan Y.I."/>
            <person name="Li X.-Z."/>
            <person name="Zhou T."/>
        </authorList>
    </citation>
    <scope>NUCLEOTIDE SEQUENCE [LARGE SCALE GENOMIC DNA]</scope>
    <source>
        <strain evidence="7 9">Cr7-05</strain>
    </source>
</reference>
<dbReference type="AlphaFoldDB" id="A0A0F5PRH5"/>
<feature type="compositionally biased region" description="Basic and acidic residues" evidence="5">
    <location>
        <begin position="1"/>
        <end position="17"/>
    </location>
</feature>
<sequence>MKWRGREQSSNIEDRRGQSGGRMGGLGGSPFGRGGGIRLPTGGGGGSRGGIGSIIGIVVVLGIIWVLTGTNPIDILTNGGGSSTGSGSTASSSGQVPTTGDEAELRDFVGVVVKETEDLWTEVFAQQNETYPAPKVVLFNGGVDTACGAADSSTGPFYCPGDEQVYIDLSFYDQLRDQFGAPGDFAQAYVLAHEIGHHVQNITGVLPEFNERRASMSTEEANAYSVRVELQADCYAGVWANSAGQEDLLDNGDIEEALNAAEQIGDDTLQKRMQGFAVPKTFNHGTSTQRKTWFERGYTSGNPGDCDTFSGNV</sequence>
<dbReference type="OrthoDB" id="9774900at2"/>
<dbReference type="PATRIC" id="fig|728005.3.peg.2340"/>
<dbReference type="Proteomes" id="UP000182258">
    <property type="component" value="Unassembled WGS sequence"/>
</dbReference>
<feature type="compositionally biased region" description="Gly residues" evidence="5">
    <location>
        <begin position="18"/>
        <end position="45"/>
    </location>
</feature>
<organism evidence="8 10">
    <name type="scientific">Devosia psychrophila</name>
    <dbReference type="NCBI Taxonomy" id="728005"/>
    <lineage>
        <taxon>Bacteria</taxon>
        <taxon>Pseudomonadati</taxon>
        <taxon>Pseudomonadota</taxon>
        <taxon>Alphaproteobacteria</taxon>
        <taxon>Hyphomicrobiales</taxon>
        <taxon>Devosiaceae</taxon>
        <taxon>Devosia</taxon>
    </lineage>
</organism>
<evidence type="ECO:0000256" key="6">
    <source>
        <dbReference type="SAM" id="Phobius"/>
    </source>
</evidence>
<comment type="subcellular location">
    <subcellularLocation>
        <location evidence="1">Membrane</location>
        <topology evidence="1">Single-pass membrane protein</topology>
    </subcellularLocation>
</comment>
<dbReference type="PANTHER" id="PTHR30168">
    <property type="entry name" value="PUTATIVE MEMBRANE PROTEIN YPFJ"/>
    <property type="match status" value="1"/>
</dbReference>
<dbReference type="Proteomes" id="UP000033519">
    <property type="component" value="Unassembled WGS sequence"/>
</dbReference>
<evidence type="ECO:0000313" key="10">
    <source>
        <dbReference type="Proteomes" id="UP000182258"/>
    </source>
</evidence>
<evidence type="ECO:0000256" key="4">
    <source>
        <dbReference type="ARBA" id="ARBA00023136"/>
    </source>
</evidence>
<gene>
    <name evidence="8" type="ORF">SAMN04488059_11479</name>
    <name evidence="7" type="ORF">WH91_20010</name>
</gene>
<evidence type="ECO:0000256" key="3">
    <source>
        <dbReference type="ARBA" id="ARBA00022989"/>
    </source>
</evidence>
<feature type="region of interest" description="Disordered" evidence="5">
    <location>
        <begin position="81"/>
        <end position="100"/>
    </location>
</feature>
<feature type="region of interest" description="Disordered" evidence="5">
    <location>
        <begin position="1"/>
        <end position="45"/>
    </location>
</feature>
<evidence type="ECO:0000313" key="9">
    <source>
        <dbReference type="Proteomes" id="UP000033519"/>
    </source>
</evidence>
<evidence type="ECO:0000256" key="2">
    <source>
        <dbReference type="ARBA" id="ARBA00022692"/>
    </source>
</evidence>
<dbReference type="STRING" id="728005.SAMN04488059_11479"/>
<reference evidence="8 10" key="2">
    <citation type="submission" date="2016-10" db="EMBL/GenBank/DDBJ databases">
        <authorList>
            <person name="de Groot N.N."/>
        </authorList>
    </citation>
    <scope>NUCLEOTIDE SEQUENCE [LARGE SCALE GENOMIC DNA]</scope>
    <source>
        <strain evidence="8 10">CGMCC 1.10210</strain>
    </source>
</reference>
<keyword evidence="9" id="KW-1185">Reference proteome</keyword>
<dbReference type="Pfam" id="PF04228">
    <property type="entry name" value="Zn_peptidase"/>
    <property type="match status" value="1"/>
</dbReference>
<evidence type="ECO:0008006" key="11">
    <source>
        <dbReference type="Google" id="ProtNLM"/>
    </source>
</evidence>
<evidence type="ECO:0000313" key="8">
    <source>
        <dbReference type="EMBL" id="SFC91418.1"/>
    </source>
</evidence>
<dbReference type="EMBL" id="FOMB01000014">
    <property type="protein sequence ID" value="SFC91418.1"/>
    <property type="molecule type" value="Genomic_DNA"/>
</dbReference>
<evidence type="ECO:0000313" key="7">
    <source>
        <dbReference type="EMBL" id="KKC31282.1"/>
    </source>
</evidence>